<protein>
    <submittedName>
        <fullName evidence="2">Uncharacterized protein</fullName>
    </submittedName>
</protein>
<keyword evidence="1" id="KW-0812">Transmembrane</keyword>
<evidence type="ECO:0000256" key="1">
    <source>
        <dbReference type="SAM" id="Phobius"/>
    </source>
</evidence>
<keyword evidence="3" id="KW-1185">Reference proteome</keyword>
<dbReference type="OrthoDB" id="9982424at2"/>
<feature type="transmembrane region" description="Helical" evidence="1">
    <location>
        <begin position="44"/>
        <end position="66"/>
    </location>
</feature>
<sequence length="137" mass="15353">MYILVSVISELLRTYIFPNPFTKLFELYFSGSALSSSASMLADIFNYLLGGIILYGICYNMVGIVYNKGEAPVLGSILYGSIVLINSKMLVYILEGVNELNLKLILIKIIIGLAIEIIILYNIRHAKKWILSSLYGY</sequence>
<dbReference type="AlphaFoldDB" id="A0A1M5VA62"/>
<dbReference type="EMBL" id="FQXP01000004">
    <property type="protein sequence ID" value="SHH72182.1"/>
    <property type="molecule type" value="Genomic_DNA"/>
</dbReference>
<feature type="transmembrane region" description="Helical" evidence="1">
    <location>
        <begin position="105"/>
        <end position="123"/>
    </location>
</feature>
<name>A0A1M5VA62_9CLOT</name>
<evidence type="ECO:0000313" key="3">
    <source>
        <dbReference type="Proteomes" id="UP000184526"/>
    </source>
</evidence>
<keyword evidence="1" id="KW-0472">Membrane</keyword>
<reference evidence="2 3" key="1">
    <citation type="submission" date="2016-11" db="EMBL/GenBank/DDBJ databases">
        <authorList>
            <person name="Jaros S."/>
            <person name="Januszkiewicz K."/>
            <person name="Wedrychowicz H."/>
        </authorList>
    </citation>
    <scope>NUCLEOTIDE SEQUENCE [LARGE SCALE GENOMIC DNA]</scope>
    <source>
        <strain evidence="2 3">DSM 3089</strain>
    </source>
</reference>
<keyword evidence="1" id="KW-1133">Transmembrane helix</keyword>
<feature type="transmembrane region" description="Helical" evidence="1">
    <location>
        <begin position="73"/>
        <end position="93"/>
    </location>
</feature>
<dbReference type="Proteomes" id="UP000184526">
    <property type="component" value="Unassembled WGS sequence"/>
</dbReference>
<proteinExistence type="predicted"/>
<organism evidence="2 3">
    <name type="scientific">Clostridium collagenovorans DSM 3089</name>
    <dbReference type="NCBI Taxonomy" id="1121306"/>
    <lineage>
        <taxon>Bacteria</taxon>
        <taxon>Bacillati</taxon>
        <taxon>Bacillota</taxon>
        <taxon>Clostridia</taxon>
        <taxon>Eubacteriales</taxon>
        <taxon>Clostridiaceae</taxon>
        <taxon>Clostridium</taxon>
    </lineage>
</organism>
<evidence type="ECO:0000313" key="2">
    <source>
        <dbReference type="EMBL" id="SHH72182.1"/>
    </source>
</evidence>
<gene>
    <name evidence="2" type="ORF">SAMN02745196_01195</name>
</gene>
<dbReference type="RefSeq" id="WP_072831037.1">
    <property type="nucleotide sequence ID" value="NZ_FQXP01000004.1"/>
</dbReference>
<accession>A0A1M5VA62</accession>